<gene>
    <name evidence="2" type="ORF">A0123_01455</name>
</gene>
<evidence type="ECO:0000256" key="1">
    <source>
        <dbReference type="SAM" id="SignalP"/>
    </source>
</evidence>
<dbReference type="PATRIC" id="fig|38307.3.peg.1491"/>
<evidence type="ECO:0000313" key="2">
    <source>
        <dbReference type="EMBL" id="OAJ67816.1"/>
    </source>
</evidence>
<organism evidence="2 3">
    <name type="scientific">Gluconobacter cerinus</name>
    <dbReference type="NCBI Taxonomy" id="38307"/>
    <lineage>
        <taxon>Bacteria</taxon>
        <taxon>Pseudomonadati</taxon>
        <taxon>Pseudomonadota</taxon>
        <taxon>Alphaproteobacteria</taxon>
        <taxon>Acetobacterales</taxon>
        <taxon>Acetobacteraceae</taxon>
        <taxon>Gluconobacter</taxon>
    </lineage>
</organism>
<evidence type="ECO:0000313" key="3">
    <source>
        <dbReference type="Proteomes" id="UP000077786"/>
    </source>
</evidence>
<dbReference type="Gene3D" id="1.25.40.10">
    <property type="entry name" value="Tetratricopeptide repeat domain"/>
    <property type="match status" value="1"/>
</dbReference>
<dbReference type="PROSITE" id="PS51318">
    <property type="entry name" value="TAT"/>
    <property type="match status" value="1"/>
</dbReference>
<dbReference type="EMBL" id="LUTU01000006">
    <property type="protein sequence ID" value="OAJ67816.1"/>
    <property type="molecule type" value="Genomic_DNA"/>
</dbReference>
<evidence type="ECO:0008006" key="4">
    <source>
        <dbReference type="Google" id="ProtNLM"/>
    </source>
</evidence>
<dbReference type="InterPro" id="IPR011990">
    <property type="entry name" value="TPR-like_helical_dom_sf"/>
</dbReference>
<name>A0A1B6VKT1_9PROT</name>
<reference evidence="2 3" key="1">
    <citation type="submission" date="2016-03" db="EMBL/GenBank/DDBJ databases">
        <title>Draft genome sequence of Gluconobacter cerinus strain CECT 9110.</title>
        <authorList>
            <person name="Sainz F."/>
            <person name="Mas A."/>
            <person name="Torija M.J."/>
        </authorList>
    </citation>
    <scope>NUCLEOTIDE SEQUENCE [LARGE SCALE GENOMIC DNA]</scope>
    <source>
        <strain evidence="2 3">CECT 9110</strain>
    </source>
</reference>
<dbReference type="SUPFAM" id="SSF48452">
    <property type="entry name" value="TPR-like"/>
    <property type="match status" value="1"/>
</dbReference>
<sequence>MSLSLNRRLSARSLLLAGAIGAALVAGPGAHADDVLGQAVGKDLQQAQSALAAKSYEKAMAAVDAADAVKGKTDYESYTIAQMRAAVAAQSGNVAAATKAYDVLINSSRTPKAAKGQMLMAQATMAYGAKNYAAAIPPTERYLHEHGPDPRMQTMLIQCYYLQGDWKGTAKAAQEQVDETIKAGKIPAENQLQMLATAYTNLKDADAKTHAYVLLAKYYSKPDYWAMLIHDLVANPNLAPPLVFYVERLRLATGVLKDPSDYQDMGERAVQLGLPQLALNLLNQGYANKSLGNGPTAAGDAKFHAFVAQRAAADRAQLAQATASAATDPSAGPALTTGYNLVLNGQADQGLALMKTGLGKNPHYPDLAQVEFGMAQMDAGHKADAIKTFESITGNGPAKDVAELWALLLSRPAAH</sequence>
<protein>
    <recommendedName>
        <fullName evidence="4">Tetratricopeptide repeat protein</fullName>
    </recommendedName>
</protein>
<feature type="chain" id="PRO_5008590153" description="Tetratricopeptide repeat protein" evidence="1">
    <location>
        <begin position="33"/>
        <end position="415"/>
    </location>
</feature>
<proteinExistence type="predicted"/>
<dbReference type="Proteomes" id="UP000077786">
    <property type="component" value="Unassembled WGS sequence"/>
</dbReference>
<dbReference type="AlphaFoldDB" id="A0A1B6VKT1"/>
<dbReference type="OrthoDB" id="7340606at2"/>
<feature type="signal peptide" evidence="1">
    <location>
        <begin position="1"/>
        <end position="32"/>
    </location>
</feature>
<dbReference type="RefSeq" id="WP_064274229.1">
    <property type="nucleotide sequence ID" value="NZ_LUTU01000006.1"/>
</dbReference>
<comment type="caution">
    <text evidence="2">The sequence shown here is derived from an EMBL/GenBank/DDBJ whole genome shotgun (WGS) entry which is preliminary data.</text>
</comment>
<accession>A0A1B6VKT1</accession>
<dbReference type="InterPro" id="IPR006311">
    <property type="entry name" value="TAT_signal"/>
</dbReference>
<keyword evidence="1" id="KW-0732">Signal</keyword>